<dbReference type="AlphaFoldDB" id="A0A5A9NRI8"/>
<dbReference type="Gene3D" id="3.30.160.60">
    <property type="entry name" value="Classic Zinc Finger"/>
    <property type="match status" value="2"/>
</dbReference>
<feature type="region of interest" description="Disordered" evidence="7">
    <location>
        <begin position="476"/>
        <end position="508"/>
    </location>
</feature>
<comment type="caution">
    <text evidence="9">The sequence shown here is derived from an EMBL/GenBank/DDBJ whole genome shotgun (WGS) entry which is preliminary data.</text>
</comment>
<evidence type="ECO:0000256" key="6">
    <source>
        <dbReference type="PROSITE-ProRule" id="PRU01371"/>
    </source>
</evidence>
<evidence type="ECO:0000313" key="10">
    <source>
        <dbReference type="Proteomes" id="UP000324632"/>
    </source>
</evidence>
<keyword evidence="2" id="KW-0479">Metal-binding</keyword>
<reference evidence="9 10" key="1">
    <citation type="journal article" date="2019" name="Mol. Ecol. Resour.">
        <title>Chromosome-level genome assembly of Triplophysa tibetana, a fish adapted to the harsh high-altitude environment of the Tibetan Plateau.</title>
        <authorList>
            <person name="Yang X."/>
            <person name="Liu H."/>
            <person name="Ma Z."/>
            <person name="Zou Y."/>
            <person name="Zou M."/>
            <person name="Mao Y."/>
            <person name="Li X."/>
            <person name="Wang H."/>
            <person name="Chen T."/>
            <person name="Wang W."/>
            <person name="Yang R."/>
        </authorList>
    </citation>
    <scope>NUCLEOTIDE SEQUENCE [LARGE SCALE GENOMIC DNA]</scope>
    <source>
        <strain evidence="9">TTIB1903HZAU</strain>
        <tissue evidence="9">Muscle</tissue>
    </source>
</reference>
<proteinExistence type="inferred from homology"/>
<dbReference type="EMBL" id="SOYY01000015">
    <property type="protein sequence ID" value="KAA0711536.1"/>
    <property type="molecule type" value="Genomic_DNA"/>
</dbReference>
<accession>A0A5A9NRI8</accession>
<dbReference type="Pfam" id="PF13913">
    <property type="entry name" value="zf-C2HC_2"/>
    <property type="match status" value="2"/>
</dbReference>
<evidence type="ECO:0000256" key="3">
    <source>
        <dbReference type="ARBA" id="ARBA00022771"/>
    </source>
</evidence>
<feature type="compositionally biased region" description="Basic and acidic residues" evidence="7">
    <location>
        <begin position="320"/>
        <end position="329"/>
    </location>
</feature>
<gene>
    <name evidence="9" type="ORF">E1301_Tti006175</name>
</gene>
<evidence type="ECO:0000256" key="2">
    <source>
        <dbReference type="ARBA" id="ARBA00022723"/>
    </source>
</evidence>
<keyword evidence="4" id="KW-0862">Zinc</keyword>
<protein>
    <recommendedName>
        <fullName evidence="8">C2HC/C3H-type domain-containing protein</fullName>
    </recommendedName>
</protein>
<feature type="compositionally biased region" description="Basic and acidic residues" evidence="7">
    <location>
        <begin position="298"/>
        <end position="313"/>
    </location>
</feature>
<feature type="compositionally biased region" description="Basic and acidic residues" evidence="7">
    <location>
        <begin position="477"/>
        <end position="489"/>
    </location>
</feature>
<dbReference type="GO" id="GO:0008270">
    <property type="term" value="F:zinc ion binding"/>
    <property type="evidence" value="ECO:0007669"/>
    <property type="project" value="UniProtKB-KW"/>
</dbReference>
<evidence type="ECO:0000256" key="7">
    <source>
        <dbReference type="SAM" id="MobiDB-lite"/>
    </source>
</evidence>
<feature type="domain" description="C2HC/C3H-type" evidence="8">
    <location>
        <begin position="366"/>
        <end position="395"/>
    </location>
</feature>
<keyword evidence="3 6" id="KW-0863">Zinc-finger</keyword>
<feature type="compositionally biased region" description="Basic and acidic residues" evidence="7">
    <location>
        <begin position="123"/>
        <end position="137"/>
    </location>
</feature>
<dbReference type="Proteomes" id="UP000324632">
    <property type="component" value="Chromosome 15"/>
</dbReference>
<dbReference type="PROSITE" id="PS52027">
    <property type="entry name" value="ZF_C2HC_C3H"/>
    <property type="match status" value="2"/>
</dbReference>
<feature type="compositionally biased region" description="Basic and acidic residues" evidence="7">
    <location>
        <begin position="246"/>
        <end position="263"/>
    </location>
</feature>
<dbReference type="PANTHER" id="PTHR14649">
    <property type="entry name" value="ZINC FINGER C2HC DOMAIN-CONTAINING PROTEIN 1C"/>
    <property type="match status" value="1"/>
</dbReference>
<feature type="region of interest" description="Disordered" evidence="7">
    <location>
        <begin position="246"/>
        <end position="270"/>
    </location>
</feature>
<sequence length="508" mass="60577">MSRRSGRPSGMHHNSEQHPWQTPDRTHRRDEIFLEEQTGYVPSRRASDVDKVFPLKPVLHKRAYSLSNYHVNSNVSEHQGRFYSYLPRLTDVRQQQKCVRNPGAPKSTHELVTGRNRTTKSGSDGEHREQRNSEKLSKEIHSNEMILQDKFYRAGETLRRIQRERMGRHDSVTRDERNERFLEKEKWDGLYSDRNDGLDRYAHDRRESKDDMGRWEDWERKVNEKTKEGRRQPLTSEMTMLNDKREHEGYEKTVKGRRGETMRENGMGWDARDRSHRRNLEEVEKYDRRREYEDHWDIRKPGSSDRSHLKQDRYTNVLLSERRESKETSYEPTSGGRRRKSPDRIPSQRGNRLLQVELSPEENPQELVACSVCQRQFLPDRLETHMRICEKKRPQRKIFDMSQHRAKGTELEEFMKTNGRSKTPEEIKKRSTWRQKHEAFIQNMRQGQTHVPQSALNLNPEYISCPHCGRTFAPGPAERHIPKCQDIRSRPQPPKQINNNTRKKITRK</sequence>
<name>A0A5A9NRI8_9TELE</name>
<evidence type="ECO:0000256" key="5">
    <source>
        <dbReference type="ARBA" id="ARBA00023054"/>
    </source>
</evidence>
<dbReference type="InterPro" id="IPR049899">
    <property type="entry name" value="Znf_C2HC_C3H"/>
</dbReference>
<evidence type="ECO:0000313" key="9">
    <source>
        <dbReference type="EMBL" id="KAA0711536.1"/>
    </source>
</evidence>
<feature type="region of interest" description="Disordered" evidence="7">
    <location>
        <begin position="1"/>
        <end position="30"/>
    </location>
</feature>
<feature type="region of interest" description="Disordered" evidence="7">
    <location>
        <begin position="298"/>
        <end position="352"/>
    </location>
</feature>
<dbReference type="PANTHER" id="PTHR14649:SF1">
    <property type="entry name" value="ZINC FINGER C2HC DOMAIN-CONTAINING PROTEIN 1C"/>
    <property type="match status" value="1"/>
</dbReference>
<feature type="domain" description="C2HC/C3H-type" evidence="8">
    <location>
        <begin position="461"/>
        <end position="490"/>
    </location>
</feature>
<comment type="similarity">
    <text evidence="1">Belongs to the ZC2HC1 family.</text>
</comment>
<feature type="region of interest" description="Disordered" evidence="7">
    <location>
        <begin position="99"/>
        <end position="137"/>
    </location>
</feature>
<dbReference type="InterPro" id="IPR026104">
    <property type="entry name" value="ZNF_C2HC_dom_1C"/>
</dbReference>
<evidence type="ECO:0000256" key="4">
    <source>
        <dbReference type="ARBA" id="ARBA00022833"/>
    </source>
</evidence>
<keyword evidence="10" id="KW-1185">Reference proteome</keyword>
<evidence type="ECO:0000256" key="1">
    <source>
        <dbReference type="ARBA" id="ARBA00010843"/>
    </source>
</evidence>
<evidence type="ECO:0000259" key="8">
    <source>
        <dbReference type="PROSITE" id="PS52027"/>
    </source>
</evidence>
<organism evidence="9 10">
    <name type="scientific">Triplophysa tibetana</name>
    <dbReference type="NCBI Taxonomy" id="1572043"/>
    <lineage>
        <taxon>Eukaryota</taxon>
        <taxon>Metazoa</taxon>
        <taxon>Chordata</taxon>
        <taxon>Craniata</taxon>
        <taxon>Vertebrata</taxon>
        <taxon>Euteleostomi</taxon>
        <taxon>Actinopterygii</taxon>
        <taxon>Neopterygii</taxon>
        <taxon>Teleostei</taxon>
        <taxon>Ostariophysi</taxon>
        <taxon>Cypriniformes</taxon>
        <taxon>Nemacheilidae</taxon>
        <taxon>Triplophysa</taxon>
    </lineage>
</organism>
<keyword evidence="5" id="KW-0175">Coiled coil</keyword>